<accession>A0A1F6BWB0</accession>
<organism evidence="2 3">
    <name type="scientific">Candidatus Kaiserbacteria bacterium GWA2_50_9</name>
    <dbReference type="NCBI Taxonomy" id="1798474"/>
    <lineage>
        <taxon>Bacteria</taxon>
        <taxon>Candidatus Kaiseribacteriota</taxon>
    </lineage>
</organism>
<comment type="caution">
    <text evidence="2">The sequence shown here is derived from an EMBL/GenBank/DDBJ whole genome shotgun (WGS) entry which is preliminary data.</text>
</comment>
<name>A0A1F6BWB0_9BACT</name>
<protein>
    <submittedName>
        <fullName evidence="2">Uncharacterized protein</fullName>
    </submittedName>
</protein>
<evidence type="ECO:0000313" key="3">
    <source>
        <dbReference type="Proteomes" id="UP000179014"/>
    </source>
</evidence>
<evidence type="ECO:0000256" key="1">
    <source>
        <dbReference type="SAM" id="MobiDB-lite"/>
    </source>
</evidence>
<reference evidence="2 3" key="1">
    <citation type="journal article" date="2016" name="Nat. Commun.">
        <title>Thousands of microbial genomes shed light on interconnected biogeochemical processes in an aquifer system.</title>
        <authorList>
            <person name="Anantharaman K."/>
            <person name="Brown C.T."/>
            <person name="Hug L.A."/>
            <person name="Sharon I."/>
            <person name="Castelle C.J."/>
            <person name="Probst A.J."/>
            <person name="Thomas B.C."/>
            <person name="Singh A."/>
            <person name="Wilkins M.J."/>
            <person name="Karaoz U."/>
            <person name="Brodie E.L."/>
            <person name="Williams K.H."/>
            <person name="Hubbard S.S."/>
            <person name="Banfield J.F."/>
        </authorList>
    </citation>
    <scope>NUCLEOTIDE SEQUENCE [LARGE SCALE GENOMIC DNA]</scope>
</reference>
<dbReference type="EMBL" id="MFKN01000002">
    <property type="protein sequence ID" value="OGG41236.1"/>
    <property type="molecule type" value="Genomic_DNA"/>
</dbReference>
<feature type="region of interest" description="Disordered" evidence="1">
    <location>
        <begin position="1"/>
        <end position="24"/>
    </location>
</feature>
<dbReference type="AlphaFoldDB" id="A0A1F6BWB0"/>
<dbReference type="Proteomes" id="UP000179014">
    <property type="component" value="Unassembled WGS sequence"/>
</dbReference>
<evidence type="ECO:0000313" key="2">
    <source>
        <dbReference type="EMBL" id="OGG41236.1"/>
    </source>
</evidence>
<gene>
    <name evidence="2" type="ORF">A2118_03445</name>
</gene>
<sequence>MPVPFKGPEKRKGKDRRVKGPDSVGFMGRNVLTFSNKSGNLPRKGELPIRLSGAKPEGEAVFAERRKVNPEAIKTKDMSKYFVERRGSGKEPRKNG</sequence>
<proteinExistence type="predicted"/>